<dbReference type="AlphaFoldDB" id="A0A0D9AVC4"/>
<reference evidence="1 2" key="1">
    <citation type="submission" date="2015-02" db="EMBL/GenBank/DDBJ databases">
        <title>Draft genome sequence of Pseudomonas stutzeri NT0128 isolated from wheat (Triticum turgidum) rhizosphere.</title>
        <authorList>
            <person name="Tovi N."/>
            <person name="Frenk S."/>
            <person name="Hadar Y."/>
            <person name="Minz D."/>
        </authorList>
    </citation>
    <scope>NUCLEOTIDE SEQUENCE [LARGE SCALE GENOMIC DNA]</scope>
    <source>
        <strain evidence="1 2">NT0128</strain>
    </source>
</reference>
<dbReference type="EMBL" id="JYHV01000011">
    <property type="protein sequence ID" value="KJH83316.1"/>
    <property type="molecule type" value="Genomic_DNA"/>
</dbReference>
<gene>
    <name evidence="1" type="ORF">UF78_04435</name>
</gene>
<comment type="caution">
    <text evidence="1">The sequence shown here is derived from an EMBL/GenBank/DDBJ whole genome shotgun (WGS) entry which is preliminary data.</text>
</comment>
<name>A0A0D9AVC4_STUST</name>
<dbReference type="Proteomes" id="UP000032487">
    <property type="component" value="Unassembled WGS sequence"/>
</dbReference>
<proteinExistence type="predicted"/>
<evidence type="ECO:0000313" key="2">
    <source>
        <dbReference type="Proteomes" id="UP000032487"/>
    </source>
</evidence>
<protein>
    <submittedName>
        <fullName evidence="1">Uncharacterized protein</fullName>
    </submittedName>
</protein>
<dbReference type="PATRIC" id="fig|316.101.peg.471"/>
<organism evidence="1 2">
    <name type="scientific">Stutzerimonas stutzeri</name>
    <name type="common">Pseudomonas stutzeri</name>
    <dbReference type="NCBI Taxonomy" id="316"/>
    <lineage>
        <taxon>Bacteria</taxon>
        <taxon>Pseudomonadati</taxon>
        <taxon>Pseudomonadota</taxon>
        <taxon>Gammaproteobacteria</taxon>
        <taxon>Pseudomonadales</taxon>
        <taxon>Pseudomonadaceae</taxon>
        <taxon>Stutzerimonas</taxon>
    </lineage>
</organism>
<sequence length="74" mass="8393">MKIRAAIRIDHCVSENLEDQRLLLGLQHYTMSPASLPLSESSATPSKARAIILRRMIRSFTEQMSSSVIAQWIH</sequence>
<evidence type="ECO:0000313" key="1">
    <source>
        <dbReference type="EMBL" id="KJH83316.1"/>
    </source>
</evidence>
<accession>A0A0D9AVC4</accession>